<gene>
    <name evidence="7" type="ORF">EI982_16085</name>
</gene>
<reference evidence="7 8" key="1">
    <citation type="submission" date="2018-12" db="EMBL/GenBank/DDBJ databases">
        <title>Complete genome sequence of Haloplanus rallus MBLA0036.</title>
        <authorList>
            <person name="Nam Y.-d."/>
            <person name="Kang J."/>
            <person name="Chung W.-H."/>
            <person name="Park Y.S."/>
        </authorList>
    </citation>
    <scope>NUCLEOTIDE SEQUENCE [LARGE SCALE GENOMIC DNA]</scope>
    <source>
        <strain evidence="7 8">MBLA0036</strain>
    </source>
</reference>
<dbReference type="PANTHER" id="PTHR43289:SF6">
    <property type="entry name" value="SERINE_THREONINE-PROTEIN KINASE NEKL-3"/>
    <property type="match status" value="1"/>
</dbReference>
<dbReference type="SUPFAM" id="SSF56112">
    <property type="entry name" value="Protein kinase-like (PK-like)"/>
    <property type="match status" value="1"/>
</dbReference>
<evidence type="ECO:0000256" key="2">
    <source>
        <dbReference type="ARBA" id="ARBA00022741"/>
    </source>
</evidence>
<dbReference type="PROSITE" id="PS00108">
    <property type="entry name" value="PROTEIN_KINASE_ST"/>
    <property type="match status" value="1"/>
</dbReference>
<accession>A0A6B9F8C4</accession>
<evidence type="ECO:0000256" key="1">
    <source>
        <dbReference type="ARBA" id="ARBA00022679"/>
    </source>
</evidence>
<keyword evidence="4" id="KW-0067">ATP-binding</keyword>
<keyword evidence="8" id="KW-1185">Reference proteome</keyword>
<dbReference type="EMBL" id="CP034345">
    <property type="protein sequence ID" value="QGX96718.1"/>
    <property type="molecule type" value="Genomic_DNA"/>
</dbReference>
<dbReference type="PROSITE" id="PS00107">
    <property type="entry name" value="PROTEIN_KINASE_ATP"/>
    <property type="match status" value="1"/>
</dbReference>
<dbReference type="Pfam" id="PF00069">
    <property type="entry name" value="Pkinase"/>
    <property type="match status" value="1"/>
</dbReference>
<dbReference type="Gene3D" id="3.30.200.20">
    <property type="entry name" value="Phosphorylase Kinase, domain 1"/>
    <property type="match status" value="1"/>
</dbReference>
<feature type="region of interest" description="Disordered" evidence="5">
    <location>
        <begin position="25"/>
        <end position="67"/>
    </location>
</feature>
<protein>
    <recommendedName>
        <fullName evidence="6">Protein kinase domain-containing protein</fullName>
    </recommendedName>
</protein>
<evidence type="ECO:0000256" key="3">
    <source>
        <dbReference type="ARBA" id="ARBA00022777"/>
    </source>
</evidence>
<keyword evidence="2" id="KW-0547">Nucleotide-binding</keyword>
<dbReference type="Gene3D" id="1.10.510.10">
    <property type="entry name" value="Transferase(Phosphotransferase) domain 1"/>
    <property type="match status" value="1"/>
</dbReference>
<feature type="region of interest" description="Disordered" evidence="5">
    <location>
        <begin position="92"/>
        <end position="212"/>
    </location>
</feature>
<evidence type="ECO:0000256" key="5">
    <source>
        <dbReference type="SAM" id="MobiDB-lite"/>
    </source>
</evidence>
<dbReference type="AlphaFoldDB" id="A0A6B9F8C4"/>
<feature type="domain" description="Protein kinase" evidence="6">
    <location>
        <begin position="222"/>
        <end position="479"/>
    </location>
</feature>
<dbReference type="InterPro" id="IPR011009">
    <property type="entry name" value="Kinase-like_dom_sf"/>
</dbReference>
<dbReference type="InterPro" id="IPR008271">
    <property type="entry name" value="Ser/Thr_kinase_AS"/>
</dbReference>
<dbReference type="InterPro" id="IPR017441">
    <property type="entry name" value="Protein_kinase_ATP_BS"/>
</dbReference>
<dbReference type="PROSITE" id="PS50011">
    <property type="entry name" value="PROTEIN_KINASE_DOM"/>
    <property type="match status" value="1"/>
</dbReference>
<evidence type="ECO:0000259" key="6">
    <source>
        <dbReference type="PROSITE" id="PS50011"/>
    </source>
</evidence>
<dbReference type="GO" id="GO:0004674">
    <property type="term" value="F:protein serine/threonine kinase activity"/>
    <property type="evidence" value="ECO:0007669"/>
    <property type="project" value="TreeGrafter"/>
</dbReference>
<dbReference type="InterPro" id="IPR000719">
    <property type="entry name" value="Prot_kinase_dom"/>
</dbReference>
<dbReference type="GO" id="GO:0005524">
    <property type="term" value="F:ATP binding"/>
    <property type="evidence" value="ECO:0007669"/>
    <property type="project" value="UniProtKB-KW"/>
</dbReference>
<evidence type="ECO:0000256" key="4">
    <source>
        <dbReference type="ARBA" id="ARBA00022840"/>
    </source>
</evidence>
<dbReference type="KEGG" id="hra:EI982_16085"/>
<proteinExistence type="predicted"/>
<dbReference type="SMART" id="SM00220">
    <property type="entry name" value="S_TKc"/>
    <property type="match status" value="1"/>
</dbReference>
<name>A0A6B9F8C4_9EURY</name>
<evidence type="ECO:0000313" key="7">
    <source>
        <dbReference type="EMBL" id="QGX96718.1"/>
    </source>
</evidence>
<evidence type="ECO:0000313" key="8">
    <source>
        <dbReference type="Proteomes" id="UP000428325"/>
    </source>
</evidence>
<sequence length="485" mass="50129">MTSSPAVADGTVYVTAADDFLIAVAGEPTTPTPTATPTRTATSTAAPAGGDSSDGGDPENDAAGGDGGVVLPAAGLLAAGLGGGWWWLRRSGDGSGGSDGTTSTFDGPGPASPRRGRSASPSRHSDTADDSGSTPSPRSERSDVADADSGPSPDAGSTPVTPDEATDGFADVSLGTAADAPAPGDDPVERPADGPSTGNRPPGGPPTEIPRAPDVSVAYDALTEAGIIGSGGNADVVRATAPTPDGTVTLAVKKPRLSGTLHTDTVERMLAEAETWDKLDDHDHVVGVVDYGAEPLPWIAMEYMDGGHLGDRAGTMDVQQSLWTALAVTKGVRHAHRRGVAHLDLKPENVLFRSVDGAWDVPKVADWGLSKHLLDHSASVEGVSPHYAAPEQFDESYGSVDDLTDVYQLGAVFYELFTGRPPFEGERTRVVRAVLDDRPRPPSEVADVPAALDDVVLTALAKEKADRYDDIVYLRDALADLYDGE</sequence>
<feature type="compositionally biased region" description="Low complexity" evidence="5">
    <location>
        <begin position="25"/>
        <end position="51"/>
    </location>
</feature>
<feature type="compositionally biased region" description="Low complexity" evidence="5">
    <location>
        <begin position="100"/>
        <end position="122"/>
    </location>
</feature>
<dbReference type="CDD" id="cd14014">
    <property type="entry name" value="STKc_PknB_like"/>
    <property type="match status" value="1"/>
</dbReference>
<keyword evidence="3" id="KW-0418">Kinase</keyword>
<keyword evidence="1" id="KW-0808">Transferase</keyword>
<organism evidence="7 8">
    <name type="scientific">Haloplanus rallus</name>
    <dbReference type="NCBI Taxonomy" id="1816183"/>
    <lineage>
        <taxon>Archaea</taxon>
        <taxon>Methanobacteriati</taxon>
        <taxon>Methanobacteriota</taxon>
        <taxon>Stenosarchaea group</taxon>
        <taxon>Halobacteria</taxon>
        <taxon>Halobacteriales</taxon>
        <taxon>Haloferacaceae</taxon>
        <taxon>Haloplanus</taxon>
    </lineage>
</organism>
<dbReference type="PANTHER" id="PTHR43289">
    <property type="entry name" value="MITOGEN-ACTIVATED PROTEIN KINASE KINASE KINASE 20-RELATED"/>
    <property type="match status" value="1"/>
</dbReference>
<dbReference type="Proteomes" id="UP000428325">
    <property type="component" value="Chromosome"/>
</dbReference>